<evidence type="ECO:0000256" key="2">
    <source>
        <dbReference type="ARBA" id="ARBA00022908"/>
    </source>
</evidence>
<dbReference type="Proteomes" id="UP000583556">
    <property type="component" value="Unassembled WGS sequence"/>
</dbReference>
<name>A0A7Y0BP32_9SPHN</name>
<evidence type="ECO:0000313" key="5">
    <source>
        <dbReference type="Proteomes" id="UP000583556"/>
    </source>
</evidence>
<reference evidence="4 5" key="1">
    <citation type="submission" date="2020-04" db="EMBL/GenBank/DDBJ databases">
        <title>Novosphingobium sp. TW-4 isolated from soil.</title>
        <authorList>
            <person name="Dahal R.H."/>
            <person name="Chaudhary D.K."/>
        </authorList>
    </citation>
    <scope>NUCLEOTIDE SEQUENCE [LARGE SCALE GENOMIC DNA]</scope>
    <source>
        <strain evidence="4 5">TW-4</strain>
    </source>
</reference>
<proteinExistence type="inferred from homology"/>
<gene>
    <name evidence="4" type="ORF">HHL27_10105</name>
</gene>
<organism evidence="4 5">
    <name type="scientific">Novosphingobium olei</name>
    <dbReference type="NCBI Taxonomy" id="2728851"/>
    <lineage>
        <taxon>Bacteria</taxon>
        <taxon>Pseudomonadati</taxon>
        <taxon>Pseudomonadota</taxon>
        <taxon>Alphaproteobacteria</taxon>
        <taxon>Sphingomonadales</taxon>
        <taxon>Sphingomonadaceae</taxon>
        <taxon>Novosphingobium</taxon>
    </lineage>
</organism>
<evidence type="ECO:0000256" key="1">
    <source>
        <dbReference type="ARBA" id="ARBA00008857"/>
    </source>
</evidence>
<dbReference type="InterPro" id="IPR025166">
    <property type="entry name" value="Integrase_DNA_bind_dom"/>
</dbReference>
<evidence type="ECO:0000313" key="4">
    <source>
        <dbReference type="EMBL" id="NML94017.1"/>
    </source>
</evidence>
<dbReference type="Gene3D" id="3.30.160.390">
    <property type="entry name" value="Integrase, DNA-binding domain"/>
    <property type="match status" value="1"/>
</dbReference>
<dbReference type="InterPro" id="IPR038488">
    <property type="entry name" value="Integrase_DNA-bd_sf"/>
</dbReference>
<dbReference type="GO" id="GO:0015074">
    <property type="term" value="P:DNA integration"/>
    <property type="evidence" value="ECO:0007669"/>
    <property type="project" value="UniProtKB-KW"/>
</dbReference>
<dbReference type="RefSeq" id="WP_169493264.1">
    <property type="nucleotide sequence ID" value="NZ_JABBGM010000003.1"/>
</dbReference>
<dbReference type="AlphaFoldDB" id="A0A7Y0BP32"/>
<comment type="similarity">
    <text evidence="1">Belongs to the 'phage' integrase family.</text>
</comment>
<dbReference type="Pfam" id="PF13356">
    <property type="entry name" value="Arm-DNA-bind_3"/>
    <property type="match status" value="1"/>
</dbReference>
<accession>A0A7Y0BP32</accession>
<dbReference type="PANTHER" id="PTHR30629:SF2">
    <property type="entry name" value="PROPHAGE INTEGRASE INTS-RELATED"/>
    <property type="match status" value="1"/>
</dbReference>
<dbReference type="PANTHER" id="PTHR30629">
    <property type="entry name" value="PROPHAGE INTEGRASE"/>
    <property type="match status" value="1"/>
</dbReference>
<feature type="domain" description="Integrase DNA-binding" evidence="3">
    <location>
        <begin position="4"/>
        <end position="86"/>
    </location>
</feature>
<comment type="caution">
    <text evidence="4">The sequence shown here is derived from an EMBL/GenBank/DDBJ whole genome shotgun (WGS) entry which is preliminary data.</text>
</comment>
<evidence type="ECO:0000259" key="3">
    <source>
        <dbReference type="Pfam" id="PF13356"/>
    </source>
</evidence>
<keyword evidence="2" id="KW-0229">DNA integration</keyword>
<protein>
    <submittedName>
        <fullName evidence="4">DUF4102 domain-containing protein</fullName>
    </submittedName>
</protein>
<dbReference type="InterPro" id="IPR050808">
    <property type="entry name" value="Phage_Integrase"/>
</dbReference>
<dbReference type="EMBL" id="JABBGM010000003">
    <property type="protein sequence ID" value="NML94017.1"/>
    <property type="molecule type" value="Genomic_DNA"/>
</dbReference>
<sequence length="97" mass="10544">MGNLTALKIRSLQKPGRYSDGGGLILDYSGPGKGSWTLRIQVAGKRRDIGLGSLEFMSLSQARDAAGEMRKQAKAGLDPLIERRKAQRKVPTFEAAE</sequence>
<keyword evidence="5" id="KW-1185">Reference proteome</keyword>